<evidence type="ECO:0000313" key="1">
    <source>
        <dbReference type="EMBL" id="TGG37171.1"/>
    </source>
</evidence>
<dbReference type="AlphaFoldDB" id="A0A4Z0V6W3"/>
<dbReference type="EMBL" id="SJSA01000002">
    <property type="protein sequence ID" value="TGG37171.1"/>
    <property type="molecule type" value="Genomic_DNA"/>
</dbReference>
<accession>A0A4Z0V6W3</accession>
<gene>
    <name evidence="1" type="ORF">EZ315_12070</name>
</gene>
<proteinExistence type="predicted"/>
<protein>
    <submittedName>
        <fullName evidence="1">Uncharacterized protein</fullName>
    </submittedName>
</protein>
<organism evidence="1 2">
    <name type="scientific">Duncaniella freteri</name>
    <dbReference type="NCBI Taxonomy" id="2530391"/>
    <lineage>
        <taxon>Bacteria</taxon>
        <taxon>Pseudomonadati</taxon>
        <taxon>Bacteroidota</taxon>
        <taxon>Bacteroidia</taxon>
        <taxon>Bacteroidales</taxon>
        <taxon>Muribaculaceae</taxon>
        <taxon>Duncaniella</taxon>
    </lineage>
</organism>
<sequence length="77" mass="8855">MTSNSSARPLLYDISRNWRELLDASSFQSDNPGPWSEKEEAAAEVMISTLTYLQRIGCKNIEQLLKDTIERHARQNE</sequence>
<comment type="caution">
    <text evidence="1">The sequence shown here is derived from an EMBL/GenBank/DDBJ whole genome shotgun (WGS) entry which is preliminary data.</text>
</comment>
<name>A0A4Z0V6W3_9BACT</name>
<keyword evidence="2" id="KW-1185">Reference proteome</keyword>
<reference evidence="1 2" key="1">
    <citation type="submission" date="2019-02" db="EMBL/GenBank/DDBJ databases">
        <title>Isolation and identification of novel species under the genus Muribaculum.</title>
        <authorList>
            <person name="Miyake S."/>
            <person name="Ding Y."/>
            <person name="Low A."/>
            <person name="Soh M."/>
            <person name="Seedorf H."/>
        </authorList>
    </citation>
    <scope>NUCLEOTIDE SEQUENCE [LARGE SCALE GENOMIC DNA]</scope>
    <source>
        <strain evidence="1 2">TLL-A3</strain>
    </source>
</reference>
<dbReference type="Proteomes" id="UP000297635">
    <property type="component" value="Unassembled WGS sequence"/>
</dbReference>
<evidence type="ECO:0000313" key="2">
    <source>
        <dbReference type="Proteomes" id="UP000297635"/>
    </source>
</evidence>